<keyword evidence="3" id="KW-1185">Reference proteome</keyword>
<feature type="compositionally biased region" description="Basic and acidic residues" evidence="1">
    <location>
        <begin position="256"/>
        <end position="265"/>
    </location>
</feature>
<name>A0AAD7MAK7_MYCRO</name>
<evidence type="ECO:0000256" key="1">
    <source>
        <dbReference type="SAM" id="MobiDB-lite"/>
    </source>
</evidence>
<proteinExistence type="predicted"/>
<feature type="region of interest" description="Disordered" evidence="1">
    <location>
        <begin position="247"/>
        <end position="316"/>
    </location>
</feature>
<dbReference type="EMBL" id="JARKIE010000004">
    <property type="protein sequence ID" value="KAJ7708067.1"/>
    <property type="molecule type" value="Genomic_DNA"/>
</dbReference>
<dbReference type="Proteomes" id="UP001221757">
    <property type="component" value="Unassembled WGS sequence"/>
</dbReference>
<sequence length="407" mass="43555">MALLIHSLTRTKPVSDVLGCQFGVVEQNIEMCKRNWTSSMLPASTESSLSVFEEARMIFDLNESICLEASKGSEMALAWKKEEHKPWQKVDHFRLINGDKSAHEKAGFAFYLSEPKDRFGLSQQRGTCAACIDRTASGPNAVSAIGQLCAESTTKIGCRRPAADRVLINSDYAHLGVQRDVVVEGMPNSSKYRSDQYFIDKKLKQTGRWGKLRLIDYQTGRLLLAADDDFENTWRFIGGGEYIPEAASGRQGEGVGRLRTEDEGGVRNTATAGANLGSGGGGEAGVGAPPSGAAAGRGGRASGAGGGGHPAGSRNQSIITPIGALHLPVCSPARSKSKRLNTPNSIAHDLIGLISTYSSHTSFAQMSQFGSDSGDAPTRQARALATSYFRLAAYMRPLILVRTLAVD</sequence>
<gene>
    <name evidence="2" type="ORF">B0H17DRAFT_1124850</name>
</gene>
<reference evidence="2" key="1">
    <citation type="submission" date="2023-03" db="EMBL/GenBank/DDBJ databases">
        <title>Massive genome expansion in bonnet fungi (Mycena s.s.) driven by repeated elements and novel gene families across ecological guilds.</title>
        <authorList>
            <consortium name="Lawrence Berkeley National Laboratory"/>
            <person name="Harder C.B."/>
            <person name="Miyauchi S."/>
            <person name="Viragh M."/>
            <person name="Kuo A."/>
            <person name="Thoen E."/>
            <person name="Andreopoulos B."/>
            <person name="Lu D."/>
            <person name="Skrede I."/>
            <person name="Drula E."/>
            <person name="Henrissat B."/>
            <person name="Morin E."/>
            <person name="Kohler A."/>
            <person name="Barry K."/>
            <person name="LaButti K."/>
            <person name="Morin E."/>
            <person name="Salamov A."/>
            <person name="Lipzen A."/>
            <person name="Mereny Z."/>
            <person name="Hegedus B."/>
            <person name="Baldrian P."/>
            <person name="Stursova M."/>
            <person name="Weitz H."/>
            <person name="Taylor A."/>
            <person name="Grigoriev I.V."/>
            <person name="Nagy L.G."/>
            <person name="Martin F."/>
            <person name="Kauserud H."/>
        </authorList>
    </citation>
    <scope>NUCLEOTIDE SEQUENCE</scope>
    <source>
        <strain evidence="2">CBHHK067</strain>
    </source>
</reference>
<protein>
    <submittedName>
        <fullName evidence="2">Uncharacterized protein</fullName>
    </submittedName>
</protein>
<accession>A0AAD7MAK7</accession>
<dbReference type="AlphaFoldDB" id="A0AAD7MAK7"/>
<organism evidence="2 3">
    <name type="scientific">Mycena rosella</name>
    <name type="common">Pink bonnet</name>
    <name type="synonym">Agaricus rosellus</name>
    <dbReference type="NCBI Taxonomy" id="1033263"/>
    <lineage>
        <taxon>Eukaryota</taxon>
        <taxon>Fungi</taxon>
        <taxon>Dikarya</taxon>
        <taxon>Basidiomycota</taxon>
        <taxon>Agaricomycotina</taxon>
        <taxon>Agaricomycetes</taxon>
        <taxon>Agaricomycetidae</taxon>
        <taxon>Agaricales</taxon>
        <taxon>Marasmiineae</taxon>
        <taxon>Mycenaceae</taxon>
        <taxon>Mycena</taxon>
    </lineage>
</organism>
<evidence type="ECO:0000313" key="2">
    <source>
        <dbReference type="EMBL" id="KAJ7708067.1"/>
    </source>
</evidence>
<feature type="compositionally biased region" description="Gly residues" evidence="1">
    <location>
        <begin position="295"/>
        <end position="310"/>
    </location>
</feature>
<feature type="compositionally biased region" description="Gly residues" evidence="1">
    <location>
        <begin position="276"/>
        <end position="285"/>
    </location>
</feature>
<comment type="caution">
    <text evidence="2">The sequence shown here is derived from an EMBL/GenBank/DDBJ whole genome shotgun (WGS) entry which is preliminary data.</text>
</comment>
<evidence type="ECO:0000313" key="3">
    <source>
        <dbReference type="Proteomes" id="UP001221757"/>
    </source>
</evidence>